<keyword evidence="2" id="KW-0472">Membrane</keyword>
<evidence type="ECO:0000256" key="1">
    <source>
        <dbReference type="SAM" id="MobiDB-lite"/>
    </source>
</evidence>
<name>A0A699TGD7_TANCI</name>
<reference evidence="3" key="1">
    <citation type="journal article" date="2019" name="Sci. Rep.">
        <title>Draft genome of Tanacetum cinerariifolium, the natural source of mosquito coil.</title>
        <authorList>
            <person name="Yamashiro T."/>
            <person name="Shiraishi A."/>
            <person name="Satake H."/>
            <person name="Nakayama K."/>
        </authorList>
    </citation>
    <scope>NUCLEOTIDE SEQUENCE</scope>
</reference>
<gene>
    <name evidence="3" type="ORF">Tci_880320</name>
</gene>
<keyword evidence="2" id="KW-0812">Transmembrane</keyword>
<dbReference type="GO" id="GO:0016787">
    <property type="term" value="F:hydrolase activity"/>
    <property type="evidence" value="ECO:0007669"/>
    <property type="project" value="UniProtKB-KW"/>
</dbReference>
<dbReference type="EMBL" id="BKCJ011237852">
    <property type="protein sequence ID" value="GFD08351.1"/>
    <property type="molecule type" value="Genomic_DNA"/>
</dbReference>
<protein>
    <submittedName>
        <fullName evidence="3">Alpha/beta hydrolase fold-1</fullName>
    </submittedName>
</protein>
<feature type="region of interest" description="Disordered" evidence="1">
    <location>
        <begin position="39"/>
        <end position="74"/>
    </location>
</feature>
<evidence type="ECO:0000313" key="3">
    <source>
        <dbReference type="EMBL" id="GFD08351.1"/>
    </source>
</evidence>
<proteinExistence type="predicted"/>
<sequence>MVELPGGHLVSHERTKEVNEALMDLIRASEIKTSPYDWTNLSPNSSSCWTTSWSSSSRSNSETESSKPVTNDGNAGKLRLIMLYVFGLFVVAFEYIKR</sequence>
<accession>A0A699TGD7</accession>
<comment type="caution">
    <text evidence="3">The sequence shown here is derived from an EMBL/GenBank/DDBJ whole genome shotgun (WGS) entry which is preliminary data.</text>
</comment>
<feature type="transmembrane region" description="Helical" evidence="2">
    <location>
        <begin position="78"/>
        <end position="96"/>
    </location>
</feature>
<keyword evidence="3" id="KW-0378">Hydrolase</keyword>
<feature type="compositionally biased region" description="Low complexity" evidence="1">
    <location>
        <begin position="42"/>
        <end position="63"/>
    </location>
</feature>
<evidence type="ECO:0000256" key="2">
    <source>
        <dbReference type="SAM" id="Phobius"/>
    </source>
</evidence>
<dbReference type="AlphaFoldDB" id="A0A699TGD7"/>
<keyword evidence="2" id="KW-1133">Transmembrane helix</keyword>
<feature type="non-terminal residue" evidence="3">
    <location>
        <position position="98"/>
    </location>
</feature>
<organism evidence="3">
    <name type="scientific">Tanacetum cinerariifolium</name>
    <name type="common">Dalmatian daisy</name>
    <name type="synonym">Chrysanthemum cinerariifolium</name>
    <dbReference type="NCBI Taxonomy" id="118510"/>
    <lineage>
        <taxon>Eukaryota</taxon>
        <taxon>Viridiplantae</taxon>
        <taxon>Streptophyta</taxon>
        <taxon>Embryophyta</taxon>
        <taxon>Tracheophyta</taxon>
        <taxon>Spermatophyta</taxon>
        <taxon>Magnoliopsida</taxon>
        <taxon>eudicotyledons</taxon>
        <taxon>Gunneridae</taxon>
        <taxon>Pentapetalae</taxon>
        <taxon>asterids</taxon>
        <taxon>campanulids</taxon>
        <taxon>Asterales</taxon>
        <taxon>Asteraceae</taxon>
        <taxon>Asteroideae</taxon>
        <taxon>Anthemideae</taxon>
        <taxon>Anthemidinae</taxon>
        <taxon>Tanacetum</taxon>
    </lineage>
</organism>